<gene>
    <name evidence="1" type="ORF">BDN72DRAFT_860489</name>
</gene>
<proteinExistence type="predicted"/>
<dbReference type="Proteomes" id="UP000308600">
    <property type="component" value="Unassembled WGS sequence"/>
</dbReference>
<evidence type="ECO:0000313" key="1">
    <source>
        <dbReference type="EMBL" id="TFK65644.1"/>
    </source>
</evidence>
<reference evidence="1 2" key="1">
    <citation type="journal article" date="2019" name="Nat. Ecol. Evol.">
        <title>Megaphylogeny resolves global patterns of mushroom evolution.</title>
        <authorList>
            <person name="Varga T."/>
            <person name="Krizsan K."/>
            <person name="Foldi C."/>
            <person name="Dima B."/>
            <person name="Sanchez-Garcia M."/>
            <person name="Sanchez-Ramirez S."/>
            <person name="Szollosi G.J."/>
            <person name="Szarkandi J.G."/>
            <person name="Papp V."/>
            <person name="Albert L."/>
            <person name="Andreopoulos W."/>
            <person name="Angelini C."/>
            <person name="Antonin V."/>
            <person name="Barry K.W."/>
            <person name="Bougher N.L."/>
            <person name="Buchanan P."/>
            <person name="Buyck B."/>
            <person name="Bense V."/>
            <person name="Catcheside P."/>
            <person name="Chovatia M."/>
            <person name="Cooper J."/>
            <person name="Damon W."/>
            <person name="Desjardin D."/>
            <person name="Finy P."/>
            <person name="Geml J."/>
            <person name="Haridas S."/>
            <person name="Hughes K."/>
            <person name="Justo A."/>
            <person name="Karasinski D."/>
            <person name="Kautmanova I."/>
            <person name="Kiss B."/>
            <person name="Kocsube S."/>
            <person name="Kotiranta H."/>
            <person name="LaButti K.M."/>
            <person name="Lechner B.E."/>
            <person name="Liimatainen K."/>
            <person name="Lipzen A."/>
            <person name="Lukacs Z."/>
            <person name="Mihaltcheva S."/>
            <person name="Morgado L.N."/>
            <person name="Niskanen T."/>
            <person name="Noordeloos M.E."/>
            <person name="Ohm R.A."/>
            <person name="Ortiz-Santana B."/>
            <person name="Ovrebo C."/>
            <person name="Racz N."/>
            <person name="Riley R."/>
            <person name="Savchenko A."/>
            <person name="Shiryaev A."/>
            <person name="Soop K."/>
            <person name="Spirin V."/>
            <person name="Szebenyi C."/>
            <person name="Tomsovsky M."/>
            <person name="Tulloss R.E."/>
            <person name="Uehling J."/>
            <person name="Grigoriev I.V."/>
            <person name="Vagvolgyi C."/>
            <person name="Papp T."/>
            <person name="Martin F.M."/>
            <person name="Miettinen O."/>
            <person name="Hibbett D.S."/>
            <person name="Nagy L.G."/>
        </authorList>
    </citation>
    <scope>NUCLEOTIDE SEQUENCE [LARGE SCALE GENOMIC DNA]</scope>
    <source>
        <strain evidence="1 2">NL-1719</strain>
    </source>
</reference>
<evidence type="ECO:0000313" key="2">
    <source>
        <dbReference type="Proteomes" id="UP000308600"/>
    </source>
</evidence>
<accession>A0ACD3AKA0</accession>
<organism evidence="1 2">
    <name type="scientific">Pluteus cervinus</name>
    <dbReference type="NCBI Taxonomy" id="181527"/>
    <lineage>
        <taxon>Eukaryota</taxon>
        <taxon>Fungi</taxon>
        <taxon>Dikarya</taxon>
        <taxon>Basidiomycota</taxon>
        <taxon>Agaricomycotina</taxon>
        <taxon>Agaricomycetes</taxon>
        <taxon>Agaricomycetidae</taxon>
        <taxon>Agaricales</taxon>
        <taxon>Pluteineae</taxon>
        <taxon>Pluteaceae</taxon>
        <taxon>Pluteus</taxon>
    </lineage>
</organism>
<name>A0ACD3AKA0_9AGAR</name>
<protein>
    <submittedName>
        <fullName evidence="1">Uncharacterized protein</fullName>
    </submittedName>
</protein>
<sequence>MPPKVKALSNSHCTPHTKKSSAQMHFGTIKKSPVTSLPANSVTGTGAPTNGAYTFINYPLTPSINEKTWNATLPHNAVPTHVPPVSVLPTFPNPVKKKFNICCETERIMGIRTTGNPNYIPPKPLSNGCCNIREIFTELCKNFIRFESLTETETRELLEEIASDFLRSVLQGGVKETIAVQRKLGIESCNDNADSQQAAPTYRSRTSYVGPSPIYALPSPSSQHAIVTTFTASSNTNASQFRADDFDPDPFLPSEAFNTTIDSPLFGREISATSKDLEVDFSSNLTNAFSDNVVFDNDSNDSFGNGEPISTVNPLATLKATSVTNHVPNNSSTREQKQYVQSIASQIHTQDPRHRQVESEPKQSEGYEGAYIPTHPLVAATVTKPSNIHTYANSQTPPPDYHAVTPTTYAIIGEKVDKVIRDIEEKAAQCPYNCEHTHSKSKSKLTLNSLKLATFYRNVVAPQPMRASHIEDMTRSCLVEGNMSVYSPTHSETTSNAHPIKDSRVSPHQNDITANNVQNYQLYNPTTNTTRRHLNGPTHEGKHGTSSHHPIETTNPKPMLVTVPNIHEDIRYQPYPLPKNSTITNQKDAIDYDKSYSDRMKTTEAQSSTHIIQLDNPGYNGRTHEMESAAIGTKCTTTDAKPHHNSGLHNLPQNFPMSVPNATHIAAPAMPQNGYTTTLSPQNHYEDPGALQAHYPRTKHIYPPTPVAAASK</sequence>
<dbReference type="EMBL" id="ML208430">
    <property type="protein sequence ID" value="TFK65644.1"/>
    <property type="molecule type" value="Genomic_DNA"/>
</dbReference>
<keyword evidence="2" id="KW-1185">Reference proteome</keyword>